<evidence type="ECO:0000313" key="2">
    <source>
        <dbReference type="Proteomes" id="UP000826212"/>
    </source>
</evidence>
<dbReference type="EMBL" id="CP081303">
    <property type="protein sequence ID" value="QZE14210.1"/>
    <property type="molecule type" value="Genomic_DNA"/>
</dbReference>
<dbReference type="Proteomes" id="UP000826212">
    <property type="component" value="Chromosome"/>
</dbReference>
<proteinExistence type="predicted"/>
<name>A0AC61NND8_9BACT</name>
<gene>
    <name evidence="1" type="primary">infB</name>
    <name evidence="1" type="ORF">K4L44_17115</name>
</gene>
<evidence type="ECO:0000313" key="1">
    <source>
        <dbReference type="EMBL" id="QZE14210.1"/>
    </source>
</evidence>
<keyword evidence="1" id="KW-0648">Protein biosynthesis</keyword>
<protein>
    <submittedName>
        <fullName evidence="1">Translation initiation factor IF-2</fullName>
    </submittedName>
</protein>
<keyword evidence="1" id="KW-0396">Initiation factor</keyword>
<sequence length="1038" mass="114383">MVSEGKRLSKVAKELNVGISTITDFLQKKGFEIKSNPNTKLESSVVKELESEFRNDHDLKKRSEKVALRPNSRKAKDSVIANDDVPNTPSDAPTQEKVSEPVVSSPKEEKEGTSSSEKKVQEEVQTKPKLKVLGKIDLSTSKKSTKDKKTPEKDKSADTSKPAKEVVDKKQFSEPIKDKPKKKAPLKTEKKENTPEVRKEKAVDEQRVIETAVNKKPQVESSTLQEASSSDKKNKTDKALDKPKEESNERMTKENGKKDQANKPVEKKEESVFHTERQKLSGPKVVGKIELPVEKKSDKSSKSDKNKKKRKRLPKEKVDINAKGTDSANKGQGNNRGRNGQRGGQGQNGGNQNNKDGNQNNSQNNNRNNRGGQQGGQQGGQNRNNSQRPNNRKHTKGRKPIVKKEVSEEDVQKQIKDTLARLTSKGKSKGAKHRRDKRQAASEKVAKEEAVIAQDKKVLKVTEFVSVSELATMMDVTATQVIATCMNLGTMVSINQRLDAETLSIVAEEFGYKVDFISVEVQEAIAEEVDKDEDLLVRPPIITVMGHVDHGKTSLLDYVRKANVIAGEAGGITQHIGAYNVTLEDGRKITFLDTPGHEAFTAMRARGAQVTDVAIIIVAADDNVMPQTIEAINHAAAAGVPIVFAINKVDRDAADPERIKSELANLNYMVEDWGGKYQSQEISAKTGLGVSELLDKVLLESEMLDLKANPDKRAIGSVVESSLDRGRGYTSTVLVESGTLHVGDVILAGPYHGHVKAMFNERNQQVKSVGPSEPVLVLGLNGAPQAGDKFNCLDSEREARQIANKREQLQREQGLRTQKHITLDEIGRRIAIGNFQELNVIVKGDVDGSIEALSDSLIKLSTEEIQVNIIHKAVGQISESDVMLATASNAIVVGFQVRPSIGARKLAEKEEIDIRLYSIIYDAIEEVKAAMEGMLSPEIKEEIVATVEVREIFKISKVGTIAGCFVREGKVSRNAKIRLIRDGIVVYTGELAALKRFKDDVKEVTHGYECGVSIEKYNDIRVDDVIEAYELVEVAKKL</sequence>
<reference evidence="1" key="1">
    <citation type="submission" date="2021-08" db="EMBL/GenBank/DDBJ databases">
        <title>Novel anaerobic bacterium isolated from sea squirt in East Sea, Republic of Korea.</title>
        <authorList>
            <person name="Nguyen T.H."/>
            <person name="Li Z."/>
            <person name="Lee Y.-J."/>
            <person name="Ko J."/>
            <person name="Kim S.-G."/>
        </authorList>
    </citation>
    <scope>NUCLEOTIDE SEQUENCE</scope>
    <source>
        <strain evidence="1">KCTC 25031</strain>
    </source>
</reference>
<accession>A0AC61NND8</accession>
<keyword evidence="2" id="KW-1185">Reference proteome</keyword>
<organism evidence="1 2">
    <name type="scientific">Halosquirtibacter laminarini</name>
    <dbReference type="NCBI Taxonomy" id="3374600"/>
    <lineage>
        <taxon>Bacteria</taxon>
        <taxon>Pseudomonadati</taxon>
        <taxon>Bacteroidota</taxon>
        <taxon>Bacteroidia</taxon>
        <taxon>Marinilabiliales</taxon>
        <taxon>Prolixibacteraceae</taxon>
        <taxon>Halosquirtibacter</taxon>
    </lineage>
</organism>